<accession>A0A9W7XFD7</accession>
<organism evidence="1 2">
    <name type="scientific">Paspalum vaginatum</name>
    <name type="common">seashore paspalum</name>
    <dbReference type="NCBI Taxonomy" id="158149"/>
    <lineage>
        <taxon>Eukaryota</taxon>
        <taxon>Viridiplantae</taxon>
        <taxon>Streptophyta</taxon>
        <taxon>Embryophyta</taxon>
        <taxon>Tracheophyta</taxon>
        <taxon>Spermatophyta</taxon>
        <taxon>Magnoliopsida</taxon>
        <taxon>Liliopsida</taxon>
        <taxon>Poales</taxon>
        <taxon>Poaceae</taxon>
        <taxon>PACMAD clade</taxon>
        <taxon>Panicoideae</taxon>
        <taxon>Andropogonodae</taxon>
        <taxon>Paspaleae</taxon>
        <taxon>Paspalinae</taxon>
        <taxon>Paspalum</taxon>
    </lineage>
</organism>
<gene>
    <name evidence="1" type="ORF">BS78_K109200</name>
</gene>
<dbReference type="AlphaFoldDB" id="A0A9W7XFD7"/>
<name>A0A9W7XFD7_9POAL</name>
<proteinExistence type="predicted"/>
<sequence length="202" mass="22980">MEKDDNLLRSIGYFWLDSLNCFLFGAGPMTPTLMDVVMILGLDVHSSCPSPFSLTECPHKKIHHDHSVCLLPVSMSTSNRINKPGYESYQPVLAARQFGLNQTSPRLIIHEKIQSRAELTDSLVASKAYTIFFDLRLQVPDNLEFVYTSDGFNSWWGYWRSHLFQGVFASALVAIDPEYHFGIDSFSSFIILESDRVFFAQL</sequence>
<evidence type="ECO:0000313" key="1">
    <source>
        <dbReference type="EMBL" id="KAJ1257294.1"/>
    </source>
</evidence>
<reference evidence="1 2" key="1">
    <citation type="submission" date="2022-10" db="EMBL/GenBank/DDBJ databases">
        <title>WGS assembly of Paspalum vaginatum 540-79.</title>
        <authorList>
            <person name="Sun G."/>
            <person name="Wase N."/>
            <person name="Shu S."/>
            <person name="Jenkins J."/>
            <person name="Zhou B."/>
            <person name="Torres-Rodriguez J."/>
            <person name="Chen C."/>
            <person name="Sandor L."/>
            <person name="Plott C."/>
            <person name="Yoshinga Y."/>
            <person name="Daum C."/>
            <person name="Qi P."/>
            <person name="Barry K."/>
            <person name="Lipzen A."/>
            <person name="Berry L."/>
            <person name="Pedersen C."/>
            <person name="Gottilla T."/>
            <person name="Foltz A."/>
            <person name="Yu H."/>
            <person name="O'Malley R."/>
            <person name="Zhang C."/>
            <person name="Devos K."/>
            <person name="Sigmon B."/>
            <person name="Yu B."/>
            <person name="Obata T."/>
            <person name="Schmutz J."/>
            <person name="Schnable J."/>
        </authorList>
    </citation>
    <scope>NUCLEOTIDE SEQUENCE [LARGE SCALE GENOMIC DNA]</scope>
    <source>
        <strain evidence="2">cv. 540-79</strain>
    </source>
</reference>
<dbReference type="Proteomes" id="UP001164776">
    <property type="component" value="Unassembled WGS sequence"/>
</dbReference>
<dbReference type="OrthoDB" id="690390at2759"/>
<evidence type="ECO:0000313" key="2">
    <source>
        <dbReference type="Proteomes" id="UP001164776"/>
    </source>
</evidence>
<protein>
    <submittedName>
        <fullName evidence="1">Uncharacterized protein</fullName>
    </submittedName>
</protein>
<dbReference type="EMBL" id="MU629425">
    <property type="protein sequence ID" value="KAJ1257294.1"/>
    <property type="molecule type" value="Genomic_DNA"/>
</dbReference>
<keyword evidence="2" id="KW-1185">Reference proteome</keyword>
<comment type="caution">
    <text evidence="1">The sequence shown here is derived from an EMBL/GenBank/DDBJ whole genome shotgun (WGS) entry which is preliminary data.</text>
</comment>